<name>A0ABW4JN02_9BACL</name>
<comment type="caution">
    <text evidence="1">The sequence shown here is derived from an EMBL/GenBank/DDBJ whole genome shotgun (WGS) entry which is preliminary data.</text>
</comment>
<reference evidence="2" key="1">
    <citation type="journal article" date="2019" name="Int. J. Syst. Evol. Microbiol.">
        <title>The Global Catalogue of Microorganisms (GCM) 10K type strain sequencing project: providing services to taxonomists for standard genome sequencing and annotation.</title>
        <authorList>
            <consortium name="The Broad Institute Genomics Platform"/>
            <consortium name="The Broad Institute Genome Sequencing Center for Infectious Disease"/>
            <person name="Wu L."/>
            <person name="Ma J."/>
        </authorList>
    </citation>
    <scope>NUCLEOTIDE SEQUENCE [LARGE SCALE GENOMIC DNA]</scope>
    <source>
        <strain evidence="2">CGMCC 1.12286</strain>
    </source>
</reference>
<evidence type="ECO:0000313" key="1">
    <source>
        <dbReference type="EMBL" id="MFD1677479.1"/>
    </source>
</evidence>
<dbReference type="Proteomes" id="UP001597079">
    <property type="component" value="Unassembled WGS sequence"/>
</dbReference>
<dbReference type="Pfam" id="PF13376">
    <property type="entry name" value="OmdA"/>
    <property type="match status" value="1"/>
</dbReference>
<dbReference type="Pfam" id="PF08922">
    <property type="entry name" value="DUF1905"/>
    <property type="match status" value="1"/>
</dbReference>
<dbReference type="InterPro" id="IPR015018">
    <property type="entry name" value="DUF1905"/>
</dbReference>
<dbReference type="InterPro" id="IPR037079">
    <property type="entry name" value="AF2212/PG0164-like_sf"/>
</dbReference>
<organism evidence="1 2">
    <name type="scientific">Alicyclobacillus fodiniaquatilis</name>
    <dbReference type="NCBI Taxonomy" id="1661150"/>
    <lineage>
        <taxon>Bacteria</taxon>
        <taxon>Bacillati</taxon>
        <taxon>Bacillota</taxon>
        <taxon>Bacilli</taxon>
        <taxon>Bacillales</taxon>
        <taxon>Alicyclobacillaceae</taxon>
        <taxon>Alicyclobacillus</taxon>
    </lineage>
</organism>
<proteinExistence type="predicted"/>
<accession>A0ABW4JN02</accession>
<dbReference type="Gene3D" id="2.40.30.100">
    <property type="entry name" value="AF2212/PG0164-like"/>
    <property type="match status" value="1"/>
</dbReference>
<dbReference type="EMBL" id="JBHUCX010000092">
    <property type="protein sequence ID" value="MFD1677479.1"/>
    <property type="molecule type" value="Genomic_DNA"/>
</dbReference>
<dbReference type="SUPFAM" id="SSF141694">
    <property type="entry name" value="AF2212/PG0164-like"/>
    <property type="match status" value="1"/>
</dbReference>
<evidence type="ECO:0000313" key="2">
    <source>
        <dbReference type="Proteomes" id="UP001597079"/>
    </source>
</evidence>
<dbReference type="RefSeq" id="WP_377945369.1">
    <property type="nucleotide sequence ID" value="NZ_JBHUCX010000092.1"/>
</dbReference>
<keyword evidence="2" id="KW-1185">Reference proteome</keyword>
<protein>
    <submittedName>
        <fullName evidence="1">YdeI/OmpD-associated family protein</fullName>
    </submittedName>
</protein>
<sequence>MKFQAVVQLNGKTATGIQVPEERLASMGASKRPAVRVTIRGYTYRTTVGVMGGRYMIPLSAEHRAAAGVAAGDEVEVQIELDTEPRELSLPADFSERLKAVPAAKRFFESLSYSNRRRFLLNIESAKTSETRMRRIDKAIGMLKEGKI</sequence>
<gene>
    <name evidence="1" type="ORF">ACFSB2_22725</name>
</gene>